<keyword evidence="2" id="KW-0001">2Fe-2S</keyword>
<proteinExistence type="inferred from homology"/>
<dbReference type="Gene3D" id="1.10.10.1590">
    <property type="entry name" value="NADH-quinone oxidoreductase subunit E"/>
    <property type="match status" value="1"/>
</dbReference>
<dbReference type="GO" id="GO:0051537">
    <property type="term" value="F:2 iron, 2 sulfur cluster binding"/>
    <property type="evidence" value="ECO:0007669"/>
    <property type="project" value="UniProtKB-KW"/>
</dbReference>
<dbReference type="InterPro" id="IPR002023">
    <property type="entry name" value="NuoE-like"/>
</dbReference>
<evidence type="ECO:0000256" key="2">
    <source>
        <dbReference type="ARBA" id="ARBA00022714"/>
    </source>
</evidence>
<name>A0A3B0V7Q6_9ZZZZ</name>
<organism evidence="7">
    <name type="scientific">hydrothermal vent metagenome</name>
    <dbReference type="NCBI Taxonomy" id="652676"/>
    <lineage>
        <taxon>unclassified sequences</taxon>
        <taxon>metagenomes</taxon>
        <taxon>ecological metagenomes</taxon>
    </lineage>
</organism>
<dbReference type="Gene3D" id="3.40.30.10">
    <property type="entry name" value="Glutaredoxin"/>
    <property type="match status" value="1"/>
</dbReference>
<keyword evidence="5" id="KW-0411">Iron-sulfur</keyword>
<evidence type="ECO:0000256" key="6">
    <source>
        <dbReference type="ARBA" id="ARBA00034078"/>
    </source>
</evidence>
<sequence length="164" mass="18296">MNGKEIDEILEKYADPTGQTLSILEDVQAKEKYLSQDVLSLVAEKTGLPVAKLYSVATFYSFFNLQPVGINIISVCMGTACHVKGAPYVFEALQDLLGLEGEGMTENRKFILTTKDKCCTLTQARCFGACSMAPVISINEKIYGYVNVRKLPEILREYGWHEKK</sequence>
<dbReference type="PANTHER" id="PTHR43342:SF1">
    <property type="entry name" value="BIFURCATING [FEFE] HYDROGENASE GAMMA SUBUNIT"/>
    <property type="match status" value="1"/>
</dbReference>
<comment type="cofactor">
    <cofactor evidence="6">
        <name>[2Fe-2S] cluster</name>
        <dbReference type="ChEBI" id="CHEBI:190135"/>
    </cofactor>
</comment>
<evidence type="ECO:0000313" key="7">
    <source>
        <dbReference type="EMBL" id="VAW28004.1"/>
    </source>
</evidence>
<dbReference type="CDD" id="cd03064">
    <property type="entry name" value="TRX_Fd_NuoE"/>
    <property type="match status" value="1"/>
</dbReference>
<evidence type="ECO:0000256" key="4">
    <source>
        <dbReference type="ARBA" id="ARBA00023004"/>
    </source>
</evidence>
<keyword evidence="4" id="KW-0408">Iron</keyword>
<reference evidence="7" key="1">
    <citation type="submission" date="2018-06" db="EMBL/GenBank/DDBJ databases">
        <authorList>
            <person name="Zhirakovskaya E."/>
        </authorList>
    </citation>
    <scope>NUCLEOTIDE SEQUENCE</scope>
</reference>
<dbReference type="InterPro" id="IPR028431">
    <property type="entry name" value="NADP_DH_HndA-like"/>
</dbReference>
<gene>
    <name evidence="7" type="ORF">MNBD_BACTEROID07-1969</name>
</gene>
<dbReference type="InterPro" id="IPR036249">
    <property type="entry name" value="Thioredoxin-like_sf"/>
</dbReference>
<comment type="similarity">
    <text evidence="1">Belongs to the complex I 24 kDa subunit family.</text>
</comment>
<evidence type="ECO:0008006" key="8">
    <source>
        <dbReference type="Google" id="ProtNLM"/>
    </source>
</evidence>
<evidence type="ECO:0000256" key="3">
    <source>
        <dbReference type="ARBA" id="ARBA00022723"/>
    </source>
</evidence>
<dbReference type="AlphaFoldDB" id="A0A3B0V7Q6"/>
<keyword evidence="3" id="KW-0479">Metal-binding</keyword>
<dbReference type="InterPro" id="IPR041921">
    <property type="entry name" value="NuoE_N"/>
</dbReference>
<dbReference type="InterPro" id="IPR042128">
    <property type="entry name" value="NuoE_dom"/>
</dbReference>
<dbReference type="PANTHER" id="PTHR43342">
    <property type="entry name" value="NADH-QUINONE OXIDOREDUCTASE, E SUBUNIT"/>
    <property type="match status" value="1"/>
</dbReference>
<evidence type="ECO:0000256" key="1">
    <source>
        <dbReference type="ARBA" id="ARBA00010643"/>
    </source>
</evidence>
<dbReference type="Pfam" id="PF01257">
    <property type="entry name" value="2Fe-2S_thioredx"/>
    <property type="match status" value="1"/>
</dbReference>
<evidence type="ECO:0000256" key="5">
    <source>
        <dbReference type="ARBA" id="ARBA00023014"/>
    </source>
</evidence>
<dbReference type="GO" id="GO:0046872">
    <property type="term" value="F:metal ion binding"/>
    <property type="evidence" value="ECO:0007669"/>
    <property type="project" value="UniProtKB-KW"/>
</dbReference>
<dbReference type="PIRSF" id="PIRSF000216">
    <property type="entry name" value="NADH_DH_24kDa"/>
    <property type="match status" value="1"/>
</dbReference>
<dbReference type="GO" id="GO:0016491">
    <property type="term" value="F:oxidoreductase activity"/>
    <property type="evidence" value="ECO:0007669"/>
    <property type="project" value="InterPro"/>
</dbReference>
<dbReference type="SUPFAM" id="SSF52833">
    <property type="entry name" value="Thioredoxin-like"/>
    <property type="match status" value="1"/>
</dbReference>
<dbReference type="EMBL" id="UOET01000183">
    <property type="protein sequence ID" value="VAW28004.1"/>
    <property type="molecule type" value="Genomic_DNA"/>
</dbReference>
<protein>
    <recommendedName>
        <fullName evidence="8">NAD(P)H-dependent oxidoreductase subunit E</fullName>
    </recommendedName>
</protein>
<accession>A0A3B0V7Q6</accession>